<gene>
    <name evidence="2" type="ORF">GCM10011415_00880</name>
</gene>
<accession>A0A8J3EEN4</accession>
<evidence type="ECO:0000313" key="3">
    <source>
        <dbReference type="Proteomes" id="UP000617145"/>
    </source>
</evidence>
<dbReference type="RefSeq" id="WP_188787756.1">
    <property type="nucleotide sequence ID" value="NZ_BMJV01000001.1"/>
</dbReference>
<comment type="caution">
    <text evidence="2">The sequence shown here is derived from an EMBL/GenBank/DDBJ whole genome shotgun (WGS) entry which is preliminary data.</text>
</comment>
<evidence type="ECO:0000313" key="2">
    <source>
        <dbReference type="EMBL" id="GGG58878.1"/>
    </source>
</evidence>
<reference evidence="2" key="1">
    <citation type="journal article" date="2014" name="Int. J. Syst. Evol. Microbiol.">
        <title>Complete genome sequence of Corynebacterium casei LMG S-19264T (=DSM 44701T), isolated from a smear-ripened cheese.</title>
        <authorList>
            <consortium name="US DOE Joint Genome Institute (JGI-PGF)"/>
            <person name="Walter F."/>
            <person name="Albersmeier A."/>
            <person name="Kalinowski J."/>
            <person name="Ruckert C."/>
        </authorList>
    </citation>
    <scope>NUCLEOTIDE SEQUENCE</scope>
    <source>
        <strain evidence="2">CGMCC 1.15762</strain>
    </source>
</reference>
<keyword evidence="1" id="KW-1133">Transmembrane helix</keyword>
<keyword evidence="1" id="KW-0472">Membrane</keyword>
<protein>
    <submittedName>
        <fullName evidence="2">Uncharacterized protein</fullName>
    </submittedName>
</protein>
<sequence length="57" mass="5987">MPVTHFVTMIVAVLALSGLTLWAFLSWGAGTVVPLLLAAGLALRWAMSPVKLDDGHA</sequence>
<name>A0A8J3EEN4_9RHOB</name>
<dbReference type="Proteomes" id="UP000617145">
    <property type="component" value="Unassembled WGS sequence"/>
</dbReference>
<reference evidence="2" key="2">
    <citation type="submission" date="2020-09" db="EMBL/GenBank/DDBJ databases">
        <authorList>
            <person name="Sun Q."/>
            <person name="Zhou Y."/>
        </authorList>
    </citation>
    <scope>NUCLEOTIDE SEQUENCE</scope>
    <source>
        <strain evidence="2">CGMCC 1.15762</strain>
    </source>
</reference>
<dbReference type="AlphaFoldDB" id="A0A8J3EEN4"/>
<organism evidence="2 3">
    <name type="scientific">Salipiger pallidus</name>
    <dbReference type="NCBI Taxonomy" id="1775170"/>
    <lineage>
        <taxon>Bacteria</taxon>
        <taxon>Pseudomonadati</taxon>
        <taxon>Pseudomonadota</taxon>
        <taxon>Alphaproteobacteria</taxon>
        <taxon>Rhodobacterales</taxon>
        <taxon>Roseobacteraceae</taxon>
        <taxon>Salipiger</taxon>
    </lineage>
</organism>
<proteinExistence type="predicted"/>
<evidence type="ECO:0000256" key="1">
    <source>
        <dbReference type="SAM" id="Phobius"/>
    </source>
</evidence>
<dbReference type="EMBL" id="BMJV01000001">
    <property type="protein sequence ID" value="GGG58878.1"/>
    <property type="molecule type" value="Genomic_DNA"/>
</dbReference>
<feature type="transmembrane region" description="Helical" evidence="1">
    <location>
        <begin position="32"/>
        <end position="47"/>
    </location>
</feature>
<keyword evidence="3" id="KW-1185">Reference proteome</keyword>
<keyword evidence="1" id="KW-0812">Transmembrane</keyword>